<gene>
    <name evidence="8" type="ordered locus">Sare_4854</name>
</gene>
<dbReference type="InterPro" id="IPR001867">
    <property type="entry name" value="OmpR/PhoB-type_DNA-bd"/>
</dbReference>
<dbReference type="PANTHER" id="PTHR35807">
    <property type="entry name" value="TRANSCRIPTIONAL REGULATOR REDD-RELATED"/>
    <property type="match status" value="1"/>
</dbReference>
<dbReference type="InterPro" id="IPR011990">
    <property type="entry name" value="TPR-like_helical_dom_sf"/>
</dbReference>
<dbReference type="SUPFAM" id="SSF52540">
    <property type="entry name" value="P-loop containing nucleoside triphosphate hydrolases"/>
    <property type="match status" value="1"/>
</dbReference>
<dbReference type="HOGENOM" id="CLU_006850_5_1_11"/>
<comment type="similarity">
    <text evidence="1">Belongs to the AfsR/DnrI/RedD regulatory family.</text>
</comment>
<dbReference type="GO" id="GO:0003677">
    <property type="term" value="F:DNA binding"/>
    <property type="evidence" value="ECO:0007669"/>
    <property type="project" value="UniProtKB-UniRule"/>
</dbReference>
<protein>
    <submittedName>
        <fullName evidence="8">Transcriptional regulator, SARP family</fullName>
    </submittedName>
</protein>
<keyword evidence="3 5" id="KW-0238">DNA-binding</keyword>
<dbReference type="InterPro" id="IPR036388">
    <property type="entry name" value="WH-like_DNA-bd_sf"/>
</dbReference>
<dbReference type="PROSITE" id="PS51755">
    <property type="entry name" value="OMPR_PHOB"/>
    <property type="match status" value="1"/>
</dbReference>
<dbReference type="CDD" id="cd15831">
    <property type="entry name" value="BTAD"/>
    <property type="match status" value="1"/>
</dbReference>
<dbReference type="SUPFAM" id="SSF48452">
    <property type="entry name" value="TPR-like"/>
    <property type="match status" value="1"/>
</dbReference>
<accession>A8LVB6</accession>
<dbReference type="eggNOG" id="COG3629">
    <property type="taxonomic scope" value="Bacteria"/>
</dbReference>
<evidence type="ECO:0000259" key="7">
    <source>
        <dbReference type="PROSITE" id="PS51755"/>
    </source>
</evidence>
<dbReference type="KEGG" id="saq:Sare_4854"/>
<evidence type="ECO:0000256" key="6">
    <source>
        <dbReference type="SAM" id="MobiDB-lite"/>
    </source>
</evidence>
<dbReference type="InterPro" id="IPR051677">
    <property type="entry name" value="AfsR-DnrI-RedD_regulator"/>
</dbReference>
<feature type="region of interest" description="Disordered" evidence="6">
    <location>
        <begin position="232"/>
        <end position="270"/>
    </location>
</feature>
<evidence type="ECO:0000256" key="3">
    <source>
        <dbReference type="ARBA" id="ARBA00023125"/>
    </source>
</evidence>
<dbReference type="GO" id="GO:0000160">
    <property type="term" value="P:phosphorelay signal transduction system"/>
    <property type="evidence" value="ECO:0007669"/>
    <property type="project" value="InterPro"/>
</dbReference>
<reference evidence="8" key="1">
    <citation type="submission" date="2007-10" db="EMBL/GenBank/DDBJ databases">
        <title>Complete sequence of Salinispora arenicola CNS-205.</title>
        <authorList>
            <consortium name="US DOE Joint Genome Institute"/>
            <person name="Copeland A."/>
            <person name="Lucas S."/>
            <person name="Lapidus A."/>
            <person name="Barry K."/>
            <person name="Glavina del Rio T."/>
            <person name="Dalin E."/>
            <person name="Tice H."/>
            <person name="Pitluck S."/>
            <person name="Foster B."/>
            <person name="Schmutz J."/>
            <person name="Larimer F."/>
            <person name="Land M."/>
            <person name="Hauser L."/>
            <person name="Kyrpides N."/>
            <person name="Ivanova N."/>
            <person name="Jensen P.R."/>
            <person name="Moore B.S."/>
            <person name="Penn K."/>
            <person name="Jenkins C."/>
            <person name="Udwary D."/>
            <person name="Xiang L."/>
            <person name="Gontang E."/>
            <person name="Richardson P."/>
        </authorList>
    </citation>
    <scope>NUCLEOTIDE SEQUENCE [LARGE SCALE GENOMIC DNA]</scope>
    <source>
        <strain evidence="8">CNS-205</strain>
    </source>
</reference>
<dbReference type="PANTHER" id="PTHR35807:SF1">
    <property type="entry name" value="TRANSCRIPTIONAL REGULATOR REDD"/>
    <property type="match status" value="1"/>
</dbReference>
<dbReference type="PATRIC" id="fig|391037.6.peg.4903"/>
<dbReference type="SMART" id="SM01043">
    <property type="entry name" value="BTAD"/>
    <property type="match status" value="1"/>
</dbReference>
<dbReference type="AlphaFoldDB" id="A8LVB6"/>
<name>A8LVB6_SALAI</name>
<dbReference type="EMBL" id="CP000850">
    <property type="protein sequence ID" value="ABW00605.1"/>
    <property type="molecule type" value="Genomic_DNA"/>
</dbReference>
<dbReference type="OrthoDB" id="8482304at2"/>
<evidence type="ECO:0000313" key="8">
    <source>
        <dbReference type="EMBL" id="ABW00605.1"/>
    </source>
</evidence>
<evidence type="ECO:0000256" key="1">
    <source>
        <dbReference type="ARBA" id="ARBA00005820"/>
    </source>
</evidence>
<dbReference type="InterPro" id="IPR027417">
    <property type="entry name" value="P-loop_NTPase"/>
</dbReference>
<feature type="DNA-binding region" description="OmpR/PhoB-type" evidence="5">
    <location>
        <begin position="14"/>
        <end position="118"/>
    </location>
</feature>
<dbReference type="Pfam" id="PF13191">
    <property type="entry name" value="AAA_16"/>
    <property type="match status" value="1"/>
</dbReference>
<dbReference type="STRING" id="391037.Sare_4854"/>
<sequence>MSTTITNRTLQPLAMPAEHAGITIRLLGPLQAWQDDTELVLGSGNRTAVLSFLALHANHAVTREQLIAALWGDDPPASATGNLYTYISSLRQILDPCRHRWSAGQVLTSGGGTYRLRVRKQDVDAFRFEALREESKRHRTIGDSSTELASLTAALRMWQGTALAGVPGPFAEAQRQRLAELRLTTAERHATLLVETGRHDEAISTLRTLIEAHPTRENLAPLLTAALHAAGRADVPRRPRPPVPTEPAGHVPASPRRTGTRSPVRAAPGSLAGRETEIRWLRRAVVDTTRGHGRSIRVEGFTGMGKSALLAVALPSTAPSTCRIGWAVGRELSQRVPLGLLLECMESALAGEPSSELVRQISLATSPSMGNSATAPVARVVSLVRQVAQQAPLVLVVDNLHWADPHTVEAWTALHEVTTQLPLLLIATSWPGTATLGTATLGTATLGTAEFGTAADEVHQLAPLNRAASSHLVRTAAPEPPESPELDHLVAAAGGNPCYLWHLATAGADLNGQLPASLVRVVHTHLAPFTQPTREVLRAAAFLTAGPAAHAGPGCSLSELAVVTERPTAELVELLTPAARAGVVAITGDGLTFRHPVVPRVLHEGTASALRVLLHRSFAERIAGAGGPPERVVTQLLADAVPLDVTLTRWLTTHVEQLTARAPRITVTILQRAHAQCTMPPADRMTLTIWLARLLLRLGRNCAAEAGWVASRTDDLDVEGEMRWMVALTYEKRGEHQTAADIARSVLHDRRVPAPWLDRFRLMQARLRQHLADRHDDCHPEIVTCT</sequence>
<dbReference type="GO" id="GO:0006355">
    <property type="term" value="P:regulation of DNA-templated transcription"/>
    <property type="evidence" value="ECO:0007669"/>
    <property type="project" value="InterPro"/>
</dbReference>
<dbReference type="Gene3D" id="1.10.10.10">
    <property type="entry name" value="Winged helix-like DNA-binding domain superfamily/Winged helix DNA-binding domain"/>
    <property type="match status" value="1"/>
</dbReference>
<evidence type="ECO:0000256" key="4">
    <source>
        <dbReference type="ARBA" id="ARBA00023163"/>
    </source>
</evidence>
<dbReference type="InterPro" id="IPR005158">
    <property type="entry name" value="BTAD"/>
</dbReference>
<proteinExistence type="inferred from homology"/>
<dbReference type="SUPFAM" id="SSF46894">
    <property type="entry name" value="C-terminal effector domain of the bipartite response regulators"/>
    <property type="match status" value="1"/>
</dbReference>
<keyword evidence="4" id="KW-0804">Transcription</keyword>
<dbReference type="Pfam" id="PF03704">
    <property type="entry name" value="BTAD"/>
    <property type="match status" value="1"/>
</dbReference>
<keyword evidence="2" id="KW-0805">Transcription regulation</keyword>
<organism evidence="8">
    <name type="scientific">Salinispora arenicola (strain CNS-205)</name>
    <dbReference type="NCBI Taxonomy" id="391037"/>
    <lineage>
        <taxon>Bacteria</taxon>
        <taxon>Bacillati</taxon>
        <taxon>Actinomycetota</taxon>
        <taxon>Actinomycetes</taxon>
        <taxon>Micromonosporales</taxon>
        <taxon>Micromonosporaceae</taxon>
        <taxon>Salinispora</taxon>
    </lineage>
</organism>
<evidence type="ECO:0000256" key="5">
    <source>
        <dbReference type="PROSITE-ProRule" id="PRU01091"/>
    </source>
</evidence>
<evidence type="ECO:0000256" key="2">
    <source>
        <dbReference type="ARBA" id="ARBA00023015"/>
    </source>
</evidence>
<dbReference type="InterPro" id="IPR041664">
    <property type="entry name" value="AAA_16"/>
</dbReference>
<dbReference type="SMART" id="SM00862">
    <property type="entry name" value="Trans_reg_C"/>
    <property type="match status" value="1"/>
</dbReference>
<feature type="domain" description="OmpR/PhoB-type" evidence="7">
    <location>
        <begin position="14"/>
        <end position="118"/>
    </location>
</feature>
<dbReference type="InterPro" id="IPR016032">
    <property type="entry name" value="Sig_transdc_resp-reg_C-effctor"/>
</dbReference>
<dbReference type="Pfam" id="PF00486">
    <property type="entry name" value="Trans_reg_C"/>
    <property type="match status" value="1"/>
</dbReference>
<dbReference type="Gene3D" id="1.25.40.10">
    <property type="entry name" value="Tetratricopeptide repeat domain"/>
    <property type="match status" value="1"/>
</dbReference>